<gene>
    <name evidence="2" type="ORF">HK107_14705</name>
</gene>
<dbReference type="RefSeq" id="WP_173201144.1">
    <property type="nucleotide sequence ID" value="NZ_JABFCX010000003.1"/>
</dbReference>
<evidence type="ECO:0000256" key="1">
    <source>
        <dbReference type="SAM" id="MobiDB-lite"/>
    </source>
</evidence>
<accession>A0A7Y3RNX2</accession>
<organism evidence="2 3">
    <name type="scientific">Parvularcula mediterranea</name>
    <dbReference type="NCBI Taxonomy" id="2732508"/>
    <lineage>
        <taxon>Bacteria</taxon>
        <taxon>Pseudomonadati</taxon>
        <taxon>Pseudomonadota</taxon>
        <taxon>Alphaproteobacteria</taxon>
        <taxon>Parvularculales</taxon>
        <taxon>Parvularculaceae</taxon>
        <taxon>Parvularcula</taxon>
    </lineage>
</organism>
<sequence>MPRRIQRSLSPLETIRLRIEREKLLLLRIKRQKEERQERRRSRPDAFDRMSDSLGRAIRKS</sequence>
<protein>
    <submittedName>
        <fullName evidence="2">Uncharacterized protein</fullName>
    </submittedName>
</protein>
<feature type="region of interest" description="Disordered" evidence="1">
    <location>
        <begin position="33"/>
        <end position="61"/>
    </location>
</feature>
<dbReference type="AlphaFoldDB" id="A0A7Y3RNX2"/>
<dbReference type="EMBL" id="JABFCX010000003">
    <property type="protein sequence ID" value="NNU17579.1"/>
    <property type="molecule type" value="Genomic_DNA"/>
</dbReference>
<evidence type="ECO:0000313" key="2">
    <source>
        <dbReference type="EMBL" id="NNU17579.1"/>
    </source>
</evidence>
<proteinExistence type="predicted"/>
<reference evidence="2 3" key="1">
    <citation type="submission" date="2020-05" db="EMBL/GenBank/DDBJ databases">
        <title>Parvularcula mediterraneae sp. nov., isolated from polypropylene straw from shallow seawater of the seashore of Laganas in Zakynthos island, Greece.</title>
        <authorList>
            <person name="Szabo I."/>
            <person name="Al-Omari J."/>
            <person name="Rado J."/>
            <person name="Szerdahelyi G.S."/>
        </authorList>
    </citation>
    <scope>NUCLEOTIDE SEQUENCE [LARGE SCALE GENOMIC DNA]</scope>
    <source>
        <strain evidence="2 3">ZS-1/3</strain>
    </source>
</reference>
<comment type="caution">
    <text evidence="2">The sequence shown here is derived from an EMBL/GenBank/DDBJ whole genome shotgun (WGS) entry which is preliminary data.</text>
</comment>
<dbReference type="Proteomes" id="UP000536835">
    <property type="component" value="Unassembled WGS sequence"/>
</dbReference>
<keyword evidence="3" id="KW-1185">Reference proteome</keyword>
<evidence type="ECO:0000313" key="3">
    <source>
        <dbReference type="Proteomes" id="UP000536835"/>
    </source>
</evidence>
<name>A0A7Y3RNX2_9PROT</name>
<feature type="compositionally biased region" description="Basic and acidic residues" evidence="1">
    <location>
        <begin position="33"/>
        <end position="51"/>
    </location>
</feature>